<comment type="caution">
    <text evidence="12">The sequence shown here is derived from an EMBL/GenBank/DDBJ whole genome shotgun (WGS) entry which is preliminary data.</text>
</comment>
<reference evidence="12" key="1">
    <citation type="submission" date="2021-01" db="EMBL/GenBank/DDBJ databases">
        <title>Ramlibacter sp. strain AW1 16S ribosomal RNA gene Genome sequencing and assembly.</title>
        <authorList>
            <person name="Kang M."/>
        </authorList>
    </citation>
    <scope>NUCLEOTIDE SEQUENCE</scope>
    <source>
        <strain evidence="12">AW1</strain>
    </source>
</reference>
<feature type="domain" description="Cation efflux protein cytoplasmic" evidence="11">
    <location>
        <begin position="215"/>
        <end position="290"/>
    </location>
</feature>
<feature type="domain" description="Cation efflux protein transmembrane" evidence="10">
    <location>
        <begin position="21"/>
        <end position="211"/>
    </location>
</feature>
<sequence length="311" mass="33166">MGHDHAHHHHGGADPPTGRLAIALALTCTVLLIELVGAWVSGSLALLSDAAHMFTDAAALAISLSAARLARRPADARRSFGYHRFEVLAAALNAVLLLLAAGYILVESVRRAFEPPEVATAVMGGVAVLGLLTNLAAMALLHGDKDTSLNLRGAYLEVWSDMLGSLGVIVAAMVIHFTGWQWVDALVAAAIGLWVLPRSWQLLRASTHVLLEGTPEHIEPEAVEQDLLAASGVGSVHDLHVWSLGTRTISLSVHVVVTEGVADMDAMLESLRSRLASHFGIHHSTVQLERVPCHQARTPHSFEPGHAHPPH</sequence>
<evidence type="ECO:0000259" key="10">
    <source>
        <dbReference type="Pfam" id="PF01545"/>
    </source>
</evidence>
<evidence type="ECO:0000256" key="9">
    <source>
        <dbReference type="SAM" id="Phobius"/>
    </source>
</evidence>
<keyword evidence="4 9" id="KW-0812">Transmembrane</keyword>
<gene>
    <name evidence="12" type="ORF">JI739_09465</name>
</gene>
<dbReference type="InterPro" id="IPR058533">
    <property type="entry name" value="Cation_efflux_TM"/>
</dbReference>
<dbReference type="RefSeq" id="WP_201683637.1">
    <property type="nucleotide sequence ID" value="NZ_JAEQNA010000002.1"/>
</dbReference>
<feature type="transmembrane region" description="Helical" evidence="9">
    <location>
        <begin position="179"/>
        <end position="196"/>
    </location>
</feature>
<evidence type="ECO:0000256" key="7">
    <source>
        <dbReference type="ARBA" id="ARBA00023065"/>
    </source>
</evidence>
<dbReference type="NCBIfam" id="TIGR01297">
    <property type="entry name" value="CDF"/>
    <property type="match status" value="1"/>
</dbReference>
<dbReference type="InterPro" id="IPR027469">
    <property type="entry name" value="Cation_efflux_TMD_sf"/>
</dbReference>
<dbReference type="AlphaFoldDB" id="A0A936ZTZ0"/>
<proteinExistence type="inferred from homology"/>
<keyword evidence="5" id="KW-0862">Zinc</keyword>
<dbReference type="GO" id="GO:0005886">
    <property type="term" value="C:plasma membrane"/>
    <property type="evidence" value="ECO:0007669"/>
    <property type="project" value="TreeGrafter"/>
</dbReference>
<dbReference type="InterPro" id="IPR002524">
    <property type="entry name" value="Cation_efflux"/>
</dbReference>
<dbReference type="InterPro" id="IPR027470">
    <property type="entry name" value="Cation_efflux_CTD"/>
</dbReference>
<dbReference type="InterPro" id="IPR036837">
    <property type="entry name" value="Cation_efflux_CTD_sf"/>
</dbReference>
<dbReference type="Gene3D" id="1.20.1510.10">
    <property type="entry name" value="Cation efflux protein transmembrane domain"/>
    <property type="match status" value="1"/>
</dbReference>
<evidence type="ECO:0000313" key="13">
    <source>
        <dbReference type="Proteomes" id="UP000613011"/>
    </source>
</evidence>
<keyword evidence="13" id="KW-1185">Reference proteome</keyword>
<dbReference type="EMBL" id="JAEQNA010000002">
    <property type="protein sequence ID" value="MBL0420569.1"/>
    <property type="molecule type" value="Genomic_DNA"/>
</dbReference>
<comment type="similarity">
    <text evidence="2">Belongs to the cation diffusion facilitator (CDF) transporter (TC 2.A.4) family. SLC30A subfamily.</text>
</comment>
<protein>
    <submittedName>
        <fullName evidence="12">Cation transporter</fullName>
    </submittedName>
</protein>
<dbReference type="SUPFAM" id="SSF161111">
    <property type="entry name" value="Cation efflux protein transmembrane domain-like"/>
    <property type="match status" value="1"/>
</dbReference>
<feature type="transmembrane region" description="Helical" evidence="9">
    <location>
        <begin position="20"/>
        <end position="40"/>
    </location>
</feature>
<organism evidence="12 13">
    <name type="scientific">Ramlibacter aurantiacus</name>
    <dbReference type="NCBI Taxonomy" id="2801330"/>
    <lineage>
        <taxon>Bacteria</taxon>
        <taxon>Pseudomonadati</taxon>
        <taxon>Pseudomonadota</taxon>
        <taxon>Betaproteobacteria</taxon>
        <taxon>Burkholderiales</taxon>
        <taxon>Comamonadaceae</taxon>
        <taxon>Ramlibacter</taxon>
    </lineage>
</organism>
<dbReference type="Pfam" id="PF16916">
    <property type="entry name" value="ZT_dimer"/>
    <property type="match status" value="1"/>
</dbReference>
<evidence type="ECO:0000313" key="12">
    <source>
        <dbReference type="EMBL" id="MBL0420569.1"/>
    </source>
</evidence>
<keyword evidence="3" id="KW-0813">Transport</keyword>
<keyword evidence="6 9" id="KW-1133">Transmembrane helix</keyword>
<evidence type="ECO:0000256" key="6">
    <source>
        <dbReference type="ARBA" id="ARBA00022989"/>
    </source>
</evidence>
<dbReference type="GO" id="GO:0005385">
    <property type="term" value="F:zinc ion transmembrane transporter activity"/>
    <property type="evidence" value="ECO:0007669"/>
    <property type="project" value="TreeGrafter"/>
</dbReference>
<accession>A0A936ZTZ0</accession>
<comment type="subcellular location">
    <subcellularLocation>
        <location evidence="1">Membrane</location>
        <topology evidence="1">Multi-pass membrane protein</topology>
    </subcellularLocation>
</comment>
<keyword evidence="5" id="KW-0864">Zinc transport</keyword>
<evidence type="ECO:0000256" key="8">
    <source>
        <dbReference type="ARBA" id="ARBA00023136"/>
    </source>
</evidence>
<keyword evidence="7" id="KW-0406">Ion transport</keyword>
<dbReference type="SUPFAM" id="SSF160240">
    <property type="entry name" value="Cation efflux protein cytoplasmic domain-like"/>
    <property type="match status" value="1"/>
</dbReference>
<evidence type="ECO:0000259" key="11">
    <source>
        <dbReference type="Pfam" id="PF16916"/>
    </source>
</evidence>
<dbReference type="PANTHER" id="PTHR11562:SF17">
    <property type="entry name" value="RE54080P-RELATED"/>
    <property type="match status" value="1"/>
</dbReference>
<evidence type="ECO:0000256" key="5">
    <source>
        <dbReference type="ARBA" id="ARBA00022906"/>
    </source>
</evidence>
<dbReference type="Proteomes" id="UP000613011">
    <property type="component" value="Unassembled WGS sequence"/>
</dbReference>
<evidence type="ECO:0000256" key="1">
    <source>
        <dbReference type="ARBA" id="ARBA00004141"/>
    </source>
</evidence>
<dbReference type="PANTHER" id="PTHR11562">
    <property type="entry name" value="CATION EFFLUX PROTEIN/ ZINC TRANSPORTER"/>
    <property type="match status" value="1"/>
</dbReference>
<feature type="transmembrane region" description="Helical" evidence="9">
    <location>
        <begin position="153"/>
        <end position="173"/>
    </location>
</feature>
<name>A0A936ZTZ0_9BURK</name>
<dbReference type="InterPro" id="IPR050681">
    <property type="entry name" value="CDF/SLC30A"/>
</dbReference>
<feature type="transmembrane region" description="Helical" evidence="9">
    <location>
        <begin position="118"/>
        <end position="141"/>
    </location>
</feature>
<evidence type="ECO:0000256" key="4">
    <source>
        <dbReference type="ARBA" id="ARBA00022692"/>
    </source>
</evidence>
<evidence type="ECO:0000256" key="3">
    <source>
        <dbReference type="ARBA" id="ARBA00022448"/>
    </source>
</evidence>
<feature type="transmembrane region" description="Helical" evidence="9">
    <location>
        <begin position="87"/>
        <end position="106"/>
    </location>
</feature>
<evidence type="ECO:0000256" key="2">
    <source>
        <dbReference type="ARBA" id="ARBA00008873"/>
    </source>
</evidence>
<keyword evidence="8 9" id="KW-0472">Membrane</keyword>
<dbReference type="Pfam" id="PF01545">
    <property type="entry name" value="Cation_efflux"/>
    <property type="match status" value="1"/>
</dbReference>